<reference evidence="5" key="1">
    <citation type="submission" date="2016-11" db="EMBL/GenBank/DDBJ databases">
        <title>The genome of Nicotiana attenuata.</title>
        <authorList>
            <person name="Xu S."/>
            <person name="Brockmoeller T."/>
            <person name="Gaquerel E."/>
            <person name="Navarro A."/>
            <person name="Kuhl H."/>
            <person name="Gase K."/>
            <person name="Ling Z."/>
            <person name="Zhou W."/>
            <person name="Kreitzer C."/>
            <person name="Stanke M."/>
            <person name="Tang H."/>
            <person name="Lyons E."/>
            <person name="Pandey P."/>
            <person name="Pandey S.P."/>
            <person name="Timmermann B."/>
            <person name="Baldwin I.T."/>
        </authorList>
    </citation>
    <scope>NUCLEOTIDE SEQUENCE [LARGE SCALE GENOMIC DNA]</scope>
    <source>
        <strain evidence="5">UT</strain>
    </source>
</reference>
<dbReference type="PANTHER" id="PTHR31948:SF148">
    <property type="entry name" value="MINI ZINC FINGER PROTEIN 3"/>
    <property type="match status" value="1"/>
</dbReference>
<dbReference type="EMBL" id="MJEQ01000228">
    <property type="protein sequence ID" value="OIT38194.1"/>
    <property type="molecule type" value="Genomic_DNA"/>
</dbReference>
<dbReference type="Pfam" id="PF04770">
    <property type="entry name" value="ZF-HD_dimer"/>
    <property type="match status" value="1"/>
</dbReference>
<feature type="domain" description="ZF-HD dimerization-type" evidence="4">
    <location>
        <begin position="12"/>
        <end position="61"/>
    </location>
</feature>
<dbReference type="Proteomes" id="UP000187609">
    <property type="component" value="Unassembled WGS sequence"/>
</dbReference>
<organism evidence="5 6">
    <name type="scientific">Nicotiana attenuata</name>
    <name type="common">Coyote tobacco</name>
    <dbReference type="NCBI Taxonomy" id="49451"/>
    <lineage>
        <taxon>Eukaryota</taxon>
        <taxon>Viridiplantae</taxon>
        <taxon>Streptophyta</taxon>
        <taxon>Embryophyta</taxon>
        <taxon>Tracheophyta</taxon>
        <taxon>Spermatophyta</taxon>
        <taxon>Magnoliopsida</taxon>
        <taxon>eudicotyledons</taxon>
        <taxon>Gunneridae</taxon>
        <taxon>Pentapetalae</taxon>
        <taxon>asterids</taxon>
        <taxon>lamiids</taxon>
        <taxon>Solanales</taxon>
        <taxon>Solanaceae</taxon>
        <taxon>Nicotianoideae</taxon>
        <taxon>Nicotianeae</taxon>
        <taxon>Nicotiana</taxon>
    </lineage>
</organism>
<proteinExistence type="predicted"/>
<keyword evidence="3" id="KW-0862">Zinc</keyword>
<dbReference type="GO" id="GO:0050793">
    <property type="term" value="P:regulation of developmental process"/>
    <property type="evidence" value="ECO:0007669"/>
    <property type="project" value="TreeGrafter"/>
</dbReference>
<evidence type="ECO:0000313" key="6">
    <source>
        <dbReference type="Proteomes" id="UP000187609"/>
    </source>
</evidence>
<dbReference type="PANTHER" id="PTHR31948">
    <property type="entry name" value="ZINC-FINGER HOMEODOMAIN PROTEIN 2"/>
    <property type="match status" value="1"/>
</dbReference>
<dbReference type="InterPro" id="IPR006456">
    <property type="entry name" value="ZF_HD_homeobox_Cys/His_dimer"/>
</dbReference>
<accession>A0A314LBP5</accession>
<keyword evidence="1" id="KW-0479">Metal-binding</keyword>
<dbReference type="GO" id="GO:0008270">
    <property type="term" value="F:zinc ion binding"/>
    <property type="evidence" value="ECO:0007669"/>
    <property type="project" value="UniProtKB-KW"/>
</dbReference>
<sequence>MASNSSSTPIRYGECLKNHSKKHGHYLFDGCREFVKSGEDGTKGSYICANCGCIRSFHRMNNLPLHRHQAMRLCFFHHCVIPNGMQPIFHPFMATAGETQVSVSAASLPVTITSNPESVSVQENVPYVMTPPMLPLFPLFPKDEMGPVPVPLPLFPETPSSVPDVPKCKKYEFLIGICDRSGGVELMRV</sequence>
<dbReference type="GO" id="GO:0000976">
    <property type="term" value="F:transcription cis-regulatory region binding"/>
    <property type="evidence" value="ECO:0007669"/>
    <property type="project" value="TreeGrafter"/>
</dbReference>
<protein>
    <submittedName>
        <fullName evidence="5">Mini zinc finger protein 4</fullName>
    </submittedName>
</protein>
<evidence type="ECO:0000256" key="3">
    <source>
        <dbReference type="ARBA" id="ARBA00022833"/>
    </source>
</evidence>
<dbReference type="GO" id="GO:0005634">
    <property type="term" value="C:nucleus"/>
    <property type="evidence" value="ECO:0007669"/>
    <property type="project" value="TreeGrafter"/>
</dbReference>
<evidence type="ECO:0000313" key="5">
    <source>
        <dbReference type="EMBL" id="OIT38194.1"/>
    </source>
</evidence>
<dbReference type="STRING" id="49451.A0A314LBP5"/>
<dbReference type="PROSITE" id="PS51523">
    <property type="entry name" value="ZF_HD_DIMER"/>
    <property type="match status" value="1"/>
</dbReference>
<comment type="caution">
    <text evidence="5">The sequence shown here is derived from an EMBL/GenBank/DDBJ whole genome shotgun (WGS) entry which is preliminary data.</text>
</comment>
<gene>
    <name evidence="5" type="primary">MIF4</name>
    <name evidence="5" type="ORF">A4A49_16412</name>
</gene>
<dbReference type="GO" id="GO:0003700">
    <property type="term" value="F:DNA-binding transcription factor activity"/>
    <property type="evidence" value="ECO:0007669"/>
    <property type="project" value="TreeGrafter"/>
</dbReference>
<keyword evidence="2" id="KW-0863">Zinc-finger</keyword>
<evidence type="ECO:0000256" key="2">
    <source>
        <dbReference type="ARBA" id="ARBA00022771"/>
    </source>
</evidence>
<dbReference type="Gramene" id="OIT38194">
    <property type="protein sequence ID" value="OIT38194"/>
    <property type="gene ID" value="A4A49_16412"/>
</dbReference>
<dbReference type="AlphaFoldDB" id="A0A314LBP5"/>
<dbReference type="NCBIfam" id="TIGR01566">
    <property type="entry name" value="ZF_HD_prot_N"/>
    <property type="match status" value="1"/>
</dbReference>
<name>A0A314LBP5_NICAT</name>
<keyword evidence="6" id="KW-1185">Reference proteome</keyword>
<evidence type="ECO:0000256" key="1">
    <source>
        <dbReference type="ARBA" id="ARBA00022723"/>
    </source>
</evidence>
<evidence type="ECO:0000259" key="4">
    <source>
        <dbReference type="PROSITE" id="PS51523"/>
    </source>
</evidence>